<evidence type="ECO:0008006" key="3">
    <source>
        <dbReference type="Google" id="ProtNLM"/>
    </source>
</evidence>
<dbReference type="AlphaFoldDB" id="A0A158ES39"/>
<gene>
    <name evidence="1" type="ORF">AWB69_00164</name>
</gene>
<dbReference type="InterPro" id="IPR010282">
    <property type="entry name" value="Uncharacterised_HutD/Ves"/>
</dbReference>
<proteinExistence type="predicted"/>
<accession>A0A158ES39</accession>
<sequence length="194" mass="20440">MAAAFSIIRAADLKAVPWKNGGGATREIAASPPGAAFDAFDWRVSVADVSEAGAFSVFEGIDRVLTLIEGTEMALIDADGLRHVLARWDSLAFAGEKKITAELPHGPTRDFNLMLRRDRVSGSVTVRRDAAALSVEKGSVVLVCALGEFVVDGERLSPGDALVFEAGEHALLKAEPVSKGAVLIDARIVKGSLT</sequence>
<protein>
    <recommendedName>
        <fullName evidence="3">Histidine utilization protein HutD</fullName>
    </recommendedName>
</protein>
<dbReference type="RefSeq" id="WP_062081053.1">
    <property type="nucleotide sequence ID" value="NZ_FCOK02000001.1"/>
</dbReference>
<dbReference type="OrthoDB" id="9800082at2"/>
<dbReference type="InterPro" id="IPR014710">
    <property type="entry name" value="RmlC-like_jellyroll"/>
</dbReference>
<dbReference type="PANTHER" id="PTHR37943">
    <property type="entry name" value="PROTEIN VES"/>
    <property type="match status" value="1"/>
</dbReference>
<dbReference type="Gene3D" id="2.60.120.10">
    <property type="entry name" value="Jelly Rolls"/>
    <property type="match status" value="1"/>
</dbReference>
<evidence type="ECO:0000313" key="1">
    <source>
        <dbReference type="EMBL" id="SAL10374.1"/>
    </source>
</evidence>
<evidence type="ECO:0000313" key="2">
    <source>
        <dbReference type="Proteomes" id="UP000054683"/>
    </source>
</evidence>
<reference evidence="1 2" key="1">
    <citation type="submission" date="2016-01" db="EMBL/GenBank/DDBJ databases">
        <authorList>
            <person name="Oliw E.H."/>
        </authorList>
    </citation>
    <scope>NUCLEOTIDE SEQUENCE [LARGE SCALE GENOMIC DNA]</scope>
    <source>
        <strain evidence="1">LMG 27134</strain>
    </source>
</reference>
<dbReference type="SUPFAM" id="SSF51182">
    <property type="entry name" value="RmlC-like cupins"/>
    <property type="match status" value="1"/>
</dbReference>
<dbReference type="Proteomes" id="UP000054683">
    <property type="component" value="Unassembled WGS sequence"/>
</dbReference>
<dbReference type="Pfam" id="PF05962">
    <property type="entry name" value="HutD"/>
    <property type="match status" value="1"/>
</dbReference>
<organism evidence="1 2">
    <name type="scientific">Caballeronia udeis</name>
    <dbReference type="NCBI Taxonomy" id="1232866"/>
    <lineage>
        <taxon>Bacteria</taxon>
        <taxon>Pseudomonadati</taxon>
        <taxon>Pseudomonadota</taxon>
        <taxon>Betaproteobacteria</taxon>
        <taxon>Burkholderiales</taxon>
        <taxon>Burkholderiaceae</taxon>
        <taxon>Caballeronia</taxon>
    </lineage>
</organism>
<dbReference type="CDD" id="cd20293">
    <property type="entry name" value="cupin_HutD_N"/>
    <property type="match status" value="1"/>
</dbReference>
<dbReference type="PANTHER" id="PTHR37943:SF1">
    <property type="entry name" value="PROTEIN VES"/>
    <property type="match status" value="1"/>
</dbReference>
<dbReference type="EMBL" id="FCOK02000001">
    <property type="protein sequence ID" value="SAL10374.1"/>
    <property type="molecule type" value="Genomic_DNA"/>
</dbReference>
<dbReference type="InterPro" id="IPR011051">
    <property type="entry name" value="RmlC_Cupin_sf"/>
</dbReference>
<name>A0A158ES39_9BURK</name>